<evidence type="ECO:0000313" key="1">
    <source>
        <dbReference type="EMBL" id="PIM54860.1"/>
    </source>
</evidence>
<name>A0A2G9CEK0_9BURK</name>
<organism evidence="1 2">
    <name type="scientific">Roseateles chitinivorans</name>
    <dbReference type="NCBI Taxonomy" id="2917965"/>
    <lineage>
        <taxon>Bacteria</taxon>
        <taxon>Pseudomonadati</taxon>
        <taxon>Pseudomonadota</taxon>
        <taxon>Betaproteobacteria</taxon>
        <taxon>Burkholderiales</taxon>
        <taxon>Sphaerotilaceae</taxon>
        <taxon>Roseateles</taxon>
    </lineage>
</organism>
<gene>
    <name evidence="1" type="ORF">CS062_02295</name>
</gene>
<dbReference type="OrthoDB" id="7063309at2"/>
<dbReference type="EMBL" id="PEOG01000007">
    <property type="protein sequence ID" value="PIM54860.1"/>
    <property type="molecule type" value="Genomic_DNA"/>
</dbReference>
<dbReference type="AlphaFoldDB" id="A0A2G9CEK0"/>
<reference evidence="1 2" key="1">
    <citation type="submission" date="2017-11" db="EMBL/GenBank/DDBJ databases">
        <title>Draft genome sequence of Mitsuaria sp. HWN-4.</title>
        <authorList>
            <person name="Gundlapally S.R."/>
        </authorList>
    </citation>
    <scope>NUCLEOTIDE SEQUENCE [LARGE SCALE GENOMIC DNA]</scope>
    <source>
        <strain evidence="1 2">HWN-4</strain>
    </source>
</reference>
<sequence length="130" mass="14802">MTDQQWKVFFETCARVLGAGDRDAGRSLSWCAWTTFTSLATDVNYWKSGVPHADDVDAGFIKDSGVWGQPFLYRDLAHIIIPREFFWETGELSSYRNGTRQQDITALSTELTALGIDHRLTHLVLEVKLY</sequence>
<dbReference type="Proteomes" id="UP000231501">
    <property type="component" value="Unassembled WGS sequence"/>
</dbReference>
<protein>
    <submittedName>
        <fullName evidence="1">Uncharacterized protein</fullName>
    </submittedName>
</protein>
<comment type="caution">
    <text evidence="1">The sequence shown here is derived from an EMBL/GenBank/DDBJ whole genome shotgun (WGS) entry which is preliminary data.</text>
</comment>
<proteinExistence type="predicted"/>
<evidence type="ECO:0000313" key="2">
    <source>
        <dbReference type="Proteomes" id="UP000231501"/>
    </source>
</evidence>
<accession>A0A2G9CEK0</accession>
<keyword evidence="2" id="KW-1185">Reference proteome</keyword>